<gene>
    <name evidence="2" type="ORF">COV24_02205</name>
</gene>
<sequence>MKFCYVNYYEDVQDIVMMSSKNNGIAYPSDNLKFYFKTIENLGFFIERNYAEKHVEYKQIIPCFIISDPKNKTFLLYQRRQKHTESRLAGMWTPVFGGHIDPNDSSLLSNTLLKDIPVQCEAALLREAREETGLDLFKVDKINFGGFIYDQHNDVGRVHLGVLFEVQTTITEKLINQIKSLPEINEVTPIEFSNIRDMLESDRDLEGWAIIALKDLDDPLRKFI</sequence>
<dbReference type="InterPro" id="IPR015797">
    <property type="entry name" value="NUDIX_hydrolase-like_dom_sf"/>
</dbReference>
<feature type="domain" description="Nudix hydrolase" evidence="1">
    <location>
        <begin position="56"/>
        <end position="217"/>
    </location>
</feature>
<dbReference type="Gene3D" id="3.90.79.10">
    <property type="entry name" value="Nucleoside Triphosphate Pyrophosphohydrolase"/>
    <property type="match status" value="1"/>
</dbReference>
<dbReference type="EMBL" id="PCXU01000019">
    <property type="protein sequence ID" value="PIR43538.1"/>
    <property type="molecule type" value="Genomic_DNA"/>
</dbReference>
<protein>
    <recommendedName>
        <fullName evidence="1">Nudix hydrolase domain-containing protein</fullName>
    </recommendedName>
</protein>
<evidence type="ECO:0000313" key="2">
    <source>
        <dbReference type="EMBL" id="PIR43538.1"/>
    </source>
</evidence>
<reference evidence="2 3" key="1">
    <citation type="submission" date="2017-09" db="EMBL/GenBank/DDBJ databases">
        <title>Depth-based differentiation of microbial function through sediment-hosted aquifers and enrichment of novel symbionts in the deep terrestrial subsurface.</title>
        <authorList>
            <person name="Probst A.J."/>
            <person name="Ladd B."/>
            <person name="Jarett J.K."/>
            <person name="Geller-Mcgrath D.E."/>
            <person name="Sieber C.M."/>
            <person name="Emerson J.B."/>
            <person name="Anantharaman K."/>
            <person name="Thomas B.C."/>
            <person name="Malmstrom R."/>
            <person name="Stieglmeier M."/>
            <person name="Klingl A."/>
            <person name="Woyke T."/>
            <person name="Ryan C.M."/>
            <person name="Banfield J.F."/>
        </authorList>
    </citation>
    <scope>NUCLEOTIDE SEQUENCE [LARGE SCALE GENOMIC DNA]</scope>
    <source>
        <strain evidence="2">CG10_big_fil_rev_8_21_14_0_10_32_10</strain>
    </source>
</reference>
<name>A0A2H0RAK2_UNCKA</name>
<dbReference type="Pfam" id="PF00293">
    <property type="entry name" value="NUDIX"/>
    <property type="match status" value="1"/>
</dbReference>
<organism evidence="2 3">
    <name type="scientific">candidate division WWE3 bacterium CG10_big_fil_rev_8_21_14_0_10_32_10</name>
    <dbReference type="NCBI Taxonomy" id="1975090"/>
    <lineage>
        <taxon>Bacteria</taxon>
        <taxon>Katanobacteria</taxon>
    </lineage>
</organism>
<proteinExistence type="predicted"/>
<accession>A0A2H0RAK2</accession>
<dbReference type="Proteomes" id="UP000230214">
    <property type="component" value="Unassembled WGS sequence"/>
</dbReference>
<dbReference type="PROSITE" id="PS51462">
    <property type="entry name" value="NUDIX"/>
    <property type="match status" value="1"/>
</dbReference>
<comment type="caution">
    <text evidence="2">The sequence shown here is derived from an EMBL/GenBank/DDBJ whole genome shotgun (WGS) entry which is preliminary data.</text>
</comment>
<dbReference type="AlphaFoldDB" id="A0A2H0RAK2"/>
<dbReference type="InterPro" id="IPR000086">
    <property type="entry name" value="NUDIX_hydrolase_dom"/>
</dbReference>
<dbReference type="SUPFAM" id="SSF55811">
    <property type="entry name" value="Nudix"/>
    <property type="match status" value="1"/>
</dbReference>
<evidence type="ECO:0000259" key="1">
    <source>
        <dbReference type="PROSITE" id="PS51462"/>
    </source>
</evidence>
<evidence type="ECO:0000313" key="3">
    <source>
        <dbReference type="Proteomes" id="UP000230214"/>
    </source>
</evidence>